<keyword evidence="14" id="KW-1185">Reference proteome</keyword>
<dbReference type="InterPro" id="IPR044865">
    <property type="entry name" value="MRH_dom"/>
</dbReference>
<evidence type="ECO:0000256" key="6">
    <source>
        <dbReference type="ARBA" id="ARBA00023136"/>
    </source>
</evidence>
<feature type="transmembrane region" description="Helical" evidence="10">
    <location>
        <begin position="187"/>
        <end position="207"/>
    </location>
</feature>
<keyword evidence="2" id="KW-0813">Transport</keyword>
<dbReference type="EMBL" id="JAPEUY010000009">
    <property type="protein sequence ID" value="KAJ4369985.1"/>
    <property type="molecule type" value="Genomic_DNA"/>
</dbReference>
<dbReference type="SUPFAM" id="SSF50911">
    <property type="entry name" value="Mannose 6-phosphate receptor domain"/>
    <property type="match status" value="1"/>
</dbReference>
<evidence type="ECO:0000256" key="7">
    <source>
        <dbReference type="ARBA" id="ARBA00023157"/>
    </source>
</evidence>
<evidence type="ECO:0000313" key="13">
    <source>
        <dbReference type="EMBL" id="KAJ4369985.1"/>
    </source>
</evidence>
<reference evidence="13" key="1">
    <citation type="submission" date="2022-10" db="EMBL/GenBank/DDBJ databases">
        <title>Tapping the CABI collections for fungal endophytes: first genome assemblies for Collariella, Neodidymelliopsis, Ascochyta clinopodiicola, Didymella pomorum, Didymosphaeria variabile, Neocosmospora piperis and Neocucurbitaria cava.</title>
        <authorList>
            <person name="Hill R."/>
        </authorList>
    </citation>
    <scope>NUCLEOTIDE SEQUENCE</scope>
    <source>
        <strain evidence="13">IMI 356814</strain>
    </source>
</reference>
<dbReference type="Gene3D" id="2.70.130.10">
    <property type="entry name" value="Mannose-6-phosphate receptor binding domain"/>
    <property type="match status" value="1"/>
</dbReference>
<keyword evidence="6 10" id="KW-0472">Membrane</keyword>
<evidence type="ECO:0000259" key="12">
    <source>
        <dbReference type="PROSITE" id="PS51914"/>
    </source>
</evidence>
<keyword evidence="3 10" id="KW-0812">Transmembrane</keyword>
<protein>
    <submittedName>
        <fullName evidence="13">Cation-independent mannose-6-phosphate receptor CI-MPR</fullName>
    </submittedName>
</protein>
<dbReference type="Proteomes" id="UP001140560">
    <property type="component" value="Unassembled WGS sequence"/>
</dbReference>
<organism evidence="13 14">
    <name type="scientific">Neocucurbitaria cava</name>
    <dbReference type="NCBI Taxonomy" id="798079"/>
    <lineage>
        <taxon>Eukaryota</taxon>
        <taxon>Fungi</taxon>
        <taxon>Dikarya</taxon>
        <taxon>Ascomycota</taxon>
        <taxon>Pezizomycotina</taxon>
        <taxon>Dothideomycetes</taxon>
        <taxon>Pleosporomycetidae</taxon>
        <taxon>Pleosporales</taxon>
        <taxon>Pleosporineae</taxon>
        <taxon>Cucurbitariaceae</taxon>
        <taxon>Neocucurbitaria</taxon>
    </lineage>
</organism>
<evidence type="ECO:0000256" key="1">
    <source>
        <dbReference type="ARBA" id="ARBA00004308"/>
    </source>
</evidence>
<keyword evidence="8" id="KW-0325">Glycoprotein</keyword>
<dbReference type="AlphaFoldDB" id="A0A9W9CMB9"/>
<feature type="domain" description="MRH" evidence="12">
    <location>
        <begin position="26"/>
        <end position="175"/>
    </location>
</feature>
<gene>
    <name evidence="13" type="primary">MRL1</name>
    <name evidence="13" type="ORF">N0V83_005749</name>
</gene>
<feature type="signal peptide" evidence="11">
    <location>
        <begin position="1"/>
        <end position="19"/>
    </location>
</feature>
<evidence type="ECO:0000313" key="14">
    <source>
        <dbReference type="Proteomes" id="UP001140560"/>
    </source>
</evidence>
<keyword evidence="7" id="KW-1015">Disulfide bond</keyword>
<dbReference type="OrthoDB" id="4504960at2759"/>
<feature type="region of interest" description="Disordered" evidence="9">
    <location>
        <begin position="42"/>
        <end position="61"/>
    </location>
</feature>
<evidence type="ECO:0000256" key="9">
    <source>
        <dbReference type="SAM" id="MobiDB-lite"/>
    </source>
</evidence>
<dbReference type="InterPro" id="IPR009011">
    <property type="entry name" value="Man6P_isomerase_rcpt-bd_dom_sf"/>
</dbReference>
<dbReference type="GO" id="GO:0000139">
    <property type="term" value="C:Golgi membrane"/>
    <property type="evidence" value="ECO:0007669"/>
    <property type="project" value="UniProtKB-SubCell"/>
</dbReference>
<feature type="compositionally biased region" description="Basic and acidic residues" evidence="9">
    <location>
        <begin position="49"/>
        <end position="61"/>
    </location>
</feature>
<dbReference type="PROSITE" id="PS51914">
    <property type="entry name" value="MRH"/>
    <property type="match status" value="1"/>
</dbReference>
<keyword evidence="4 11" id="KW-0732">Signal</keyword>
<proteinExistence type="predicted"/>
<evidence type="ECO:0000256" key="8">
    <source>
        <dbReference type="ARBA" id="ARBA00023180"/>
    </source>
</evidence>
<dbReference type="GO" id="GO:0007034">
    <property type="term" value="P:vacuolar transport"/>
    <property type="evidence" value="ECO:0007669"/>
    <property type="project" value="TreeGrafter"/>
</dbReference>
<keyword evidence="5 10" id="KW-1133">Transmembrane helix</keyword>
<dbReference type="GO" id="GO:0010008">
    <property type="term" value="C:endosome membrane"/>
    <property type="evidence" value="ECO:0007669"/>
    <property type="project" value="UniProtKB-SubCell"/>
</dbReference>
<keyword evidence="13" id="KW-0675">Receptor</keyword>
<dbReference type="PANTHER" id="PTHR15071">
    <property type="entry name" value="MANNOSE-6-PHOSPHATE RECEPTOR FAMILY MEMBER"/>
    <property type="match status" value="1"/>
</dbReference>
<feature type="chain" id="PRO_5040764913" evidence="11">
    <location>
        <begin position="20"/>
        <end position="238"/>
    </location>
</feature>
<accession>A0A9W9CMB9</accession>
<comment type="caution">
    <text evidence="13">The sequence shown here is derived from an EMBL/GenBank/DDBJ whole genome shotgun (WGS) entry which is preliminary data.</text>
</comment>
<evidence type="ECO:0000256" key="5">
    <source>
        <dbReference type="ARBA" id="ARBA00022989"/>
    </source>
</evidence>
<comment type="subcellular location">
    <subcellularLocation>
        <location evidence="1">Endomembrane system</location>
    </subcellularLocation>
</comment>
<dbReference type="Pfam" id="PF02157">
    <property type="entry name" value="Man-6-P_recep"/>
    <property type="match status" value="1"/>
</dbReference>
<name>A0A9W9CMB9_9PLEO</name>
<dbReference type="GO" id="GO:0005770">
    <property type="term" value="C:late endosome"/>
    <property type="evidence" value="ECO:0007669"/>
    <property type="project" value="TreeGrafter"/>
</dbReference>
<evidence type="ECO:0000256" key="3">
    <source>
        <dbReference type="ARBA" id="ARBA00022692"/>
    </source>
</evidence>
<dbReference type="InterPro" id="IPR028927">
    <property type="entry name" value="Man-6-P_rcpt"/>
</dbReference>
<evidence type="ECO:0000256" key="10">
    <source>
        <dbReference type="SAM" id="Phobius"/>
    </source>
</evidence>
<dbReference type="PANTHER" id="PTHR15071:SF0">
    <property type="entry name" value="MANNOSE 6-PHOSPHATE RECEPTOR-LIKE PROTEIN 1"/>
    <property type="match status" value="1"/>
</dbReference>
<sequence length="238" mass="26274">MISLLPSVLLVLLSQYATAASDKPLKPCTVISPSTERFFDLNPLQRFPPSEDGKKKKEGDEGSWHARGYDYGANFTINFCGPVVEELDEVQDLDKSVWRNVSAFYERGGKQWAIGDPDDDDSDNDSDKTTARRKTTVISLLCDSDPLAKSSISFVAAVDDCTYFFEGRSPFACGGVHQETQALGPGGVFGVIALIAVLVYLVGGCVYQRTVMHQRGWRQLPNYAMWAGIWQFFSGFAC</sequence>
<evidence type="ECO:0000256" key="4">
    <source>
        <dbReference type="ARBA" id="ARBA00022729"/>
    </source>
</evidence>
<evidence type="ECO:0000256" key="11">
    <source>
        <dbReference type="SAM" id="SignalP"/>
    </source>
</evidence>
<evidence type="ECO:0000256" key="2">
    <source>
        <dbReference type="ARBA" id="ARBA00022448"/>
    </source>
</evidence>